<dbReference type="PROSITE" id="PS50853">
    <property type="entry name" value="FN3"/>
    <property type="match status" value="1"/>
</dbReference>
<dbReference type="Pfam" id="PF00041">
    <property type="entry name" value="fn3"/>
    <property type="match status" value="1"/>
</dbReference>
<feature type="domain" description="Fibronectin type-III" evidence="1">
    <location>
        <begin position="380"/>
        <end position="468"/>
    </location>
</feature>
<evidence type="ECO:0000313" key="4">
    <source>
        <dbReference type="Proteomes" id="UP000256869"/>
    </source>
</evidence>
<dbReference type="InterPro" id="IPR051465">
    <property type="entry name" value="Cell_Envelope_Struct_Comp"/>
</dbReference>
<keyword evidence="4" id="KW-1185">Reference proteome</keyword>
<feature type="domain" description="SLH" evidence="2">
    <location>
        <begin position="796"/>
        <end position="848"/>
    </location>
</feature>
<accession>A0A3D9I7M3</accession>
<dbReference type="InterPro" id="IPR036116">
    <property type="entry name" value="FN3_sf"/>
</dbReference>
<dbReference type="PANTHER" id="PTHR43308">
    <property type="entry name" value="OUTER MEMBRANE PROTEIN ALPHA-RELATED"/>
    <property type="match status" value="1"/>
</dbReference>
<dbReference type="Gene3D" id="2.60.40.10">
    <property type="entry name" value="Immunoglobulins"/>
    <property type="match status" value="1"/>
</dbReference>
<organism evidence="3 4">
    <name type="scientific">Cohnella lupini</name>
    <dbReference type="NCBI Taxonomy" id="1294267"/>
    <lineage>
        <taxon>Bacteria</taxon>
        <taxon>Bacillati</taxon>
        <taxon>Bacillota</taxon>
        <taxon>Bacilli</taxon>
        <taxon>Bacillales</taxon>
        <taxon>Paenibacillaceae</taxon>
        <taxon>Cohnella</taxon>
    </lineage>
</organism>
<reference evidence="3 4" key="1">
    <citation type="submission" date="2018-07" db="EMBL/GenBank/DDBJ databases">
        <title>Genomic Encyclopedia of Type Strains, Phase III (KMG-III): the genomes of soil and plant-associated and newly described type strains.</title>
        <authorList>
            <person name="Whitman W."/>
        </authorList>
    </citation>
    <scope>NUCLEOTIDE SEQUENCE [LARGE SCALE GENOMIC DNA]</scope>
    <source>
        <strain evidence="3 4">CECT 8236</strain>
    </source>
</reference>
<dbReference type="Proteomes" id="UP000256869">
    <property type="component" value="Unassembled WGS sequence"/>
</dbReference>
<feature type="domain" description="SLH" evidence="2">
    <location>
        <begin position="671"/>
        <end position="729"/>
    </location>
</feature>
<dbReference type="OrthoDB" id="504962at2"/>
<evidence type="ECO:0000313" key="3">
    <source>
        <dbReference type="EMBL" id="RED57539.1"/>
    </source>
</evidence>
<dbReference type="AlphaFoldDB" id="A0A3D9I7M3"/>
<evidence type="ECO:0000259" key="2">
    <source>
        <dbReference type="PROSITE" id="PS51272"/>
    </source>
</evidence>
<dbReference type="InterPro" id="IPR003961">
    <property type="entry name" value="FN3_dom"/>
</dbReference>
<feature type="domain" description="SLH" evidence="2">
    <location>
        <begin position="730"/>
        <end position="793"/>
    </location>
</feature>
<protein>
    <submittedName>
        <fullName evidence="3">S-layer family protein</fullName>
    </submittedName>
</protein>
<dbReference type="RefSeq" id="WP_115993844.1">
    <property type="nucleotide sequence ID" value="NZ_QRDY01000010.1"/>
</dbReference>
<dbReference type="PANTHER" id="PTHR43308:SF5">
    <property type="entry name" value="S-LAYER PROTEIN _ PEPTIDOGLYCAN ENDO-BETA-N-ACETYLGLUCOSAMINIDASE"/>
    <property type="match status" value="1"/>
</dbReference>
<dbReference type="InterPro" id="IPR001119">
    <property type="entry name" value="SLH_dom"/>
</dbReference>
<comment type="caution">
    <text evidence="3">The sequence shown here is derived from an EMBL/GenBank/DDBJ whole genome shotgun (WGS) entry which is preliminary data.</text>
</comment>
<name>A0A3D9I7M3_9BACL</name>
<sequence>MKSRLRSKISVAILACMLLNLSLPVLIYAASYIKVEYDSSSGRIHGVIYTDQATVSLNVYSNGMTKNIGSIGPAHEIANGGGYFFNIDNQIDLGLALKKITLNDGQVKDFSNFSVANSVYTFEHANTVSSPSFWTPTQKFDDSNGTVNVKLRWTKSNDPSLEKYNIYRNDLLIGSTKEGTFLVKDLPYLSHEKFDIEAVNRLGVKAPKNSRSLRTLSRLQLSDLGMNNKPVGYSLQKGDPIVSFSPVQQAGGFSNTQIILNFGSAVKTNFKGEQHLEFFQVDDSQLSKDDFNLVDEQGSFVPITTLSTFGPYNETIIINLAQSLENNKKYTLEMSSTSFGNEIRLPNAASNSTNFTISSTNGYLSSIFKTKEMQIGDYFAPAKPTSLAITAKDGGIEAAWGANTESDLSGYLVYLDGELLTANPITATSYSISGLQNGKTYHVNVAAVDNAGNRSKQAYAFPTPVGSSGGLGGGGGFFLAPEEPGVKTLKSEDLKPENGKIPVKLSEDVRKLKFPANAEALAPNNALAISKDNLNLEIPGSLIGQLQKLVTAEELKDAQISVSFDKLAQESAQETMKNAESNLKNTTLKAGGDIYELSLTITTKDGKEHKLTAFDAPIKLKLKIADGANTQLIGIYYIGDDGRLEYVGGELEDGYMVAEVTHFSKYAIVEFSKKFNDVAEGNWAFQAISTLVAKHVIDGVSETSFAPEKKVTRAEFAALLARRLGLKASIPNSFTDVKASKWYANDVTAAVEAGIVKGRTTKTFAPDDALTRQEMTVMLMKAYELLSGKTIPSGPSAGFTDKAEIGSWAISSVNAASELGFVKGRGKGNFDPQGTASRAEAAQVISKL</sequence>
<dbReference type="SUPFAM" id="SSF49265">
    <property type="entry name" value="Fibronectin type III"/>
    <property type="match status" value="1"/>
</dbReference>
<dbReference type="InterPro" id="IPR013783">
    <property type="entry name" value="Ig-like_fold"/>
</dbReference>
<dbReference type="EMBL" id="QRDY01000010">
    <property type="protein sequence ID" value="RED57539.1"/>
    <property type="molecule type" value="Genomic_DNA"/>
</dbReference>
<evidence type="ECO:0000259" key="1">
    <source>
        <dbReference type="PROSITE" id="PS50853"/>
    </source>
</evidence>
<gene>
    <name evidence="3" type="ORF">DFP95_11011</name>
</gene>
<dbReference type="PROSITE" id="PS51272">
    <property type="entry name" value="SLH"/>
    <property type="match status" value="3"/>
</dbReference>
<dbReference type="Pfam" id="PF00395">
    <property type="entry name" value="SLH"/>
    <property type="match status" value="3"/>
</dbReference>
<proteinExistence type="predicted"/>
<dbReference type="CDD" id="cd00063">
    <property type="entry name" value="FN3"/>
    <property type="match status" value="1"/>
</dbReference>